<feature type="domain" description="C2H2-type" evidence="21">
    <location>
        <begin position="1065"/>
        <end position="1093"/>
    </location>
</feature>
<evidence type="ECO:0000256" key="9">
    <source>
        <dbReference type="ARBA" id="ARBA00022695"/>
    </source>
</evidence>
<dbReference type="Pfam" id="PF00910">
    <property type="entry name" value="RNA_helicase"/>
    <property type="match status" value="1"/>
</dbReference>
<evidence type="ECO:0000256" key="10">
    <source>
        <dbReference type="ARBA" id="ARBA00022741"/>
    </source>
</evidence>
<accession>A0AAT9TXX8</accession>
<evidence type="ECO:0000256" key="19">
    <source>
        <dbReference type="ARBA" id="ARBA00023200"/>
    </source>
</evidence>
<evidence type="ECO:0000256" key="20">
    <source>
        <dbReference type="PROSITE-ProRule" id="PRU00042"/>
    </source>
</evidence>
<evidence type="ECO:0000256" key="17">
    <source>
        <dbReference type="ARBA" id="ARBA00022953"/>
    </source>
</evidence>
<dbReference type="SUPFAM" id="SSF50494">
    <property type="entry name" value="Trypsin-like serine proteases"/>
    <property type="match status" value="1"/>
</dbReference>
<dbReference type="Gene3D" id="2.40.10.10">
    <property type="entry name" value="Trypsin-like serine proteases"/>
    <property type="match status" value="1"/>
</dbReference>
<evidence type="ECO:0000259" key="22">
    <source>
        <dbReference type="PROSITE" id="PS50507"/>
    </source>
</evidence>
<keyword evidence="12" id="KW-0347">Helicase</keyword>
<keyword evidence="14" id="KW-0067">ATP-binding</keyword>
<keyword evidence="4" id="KW-0696">RNA-directed RNA polymerase</keyword>
<dbReference type="GO" id="GO:0003968">
    <property type="term" value="F:RNA-directed RNA polymerase activity"/>
    <property type="evidence" value="ECO:0007669"/>
    <property type="project" value="UniProtKB-KW"/>
</dbReference>
<evidence type="ECO:0000256" key="11">
    <source>
        <dbReference type="ARBA" id="ARBA00022801"/>
    </source>
</evidence>
<keyword evidence="20" id="KW-0863">Zinc-finger</keyword>
<feature type="domain" description="SF3 helicase" evidence="23">
    <location>
        <begin position="1447"/>
        <end position="1624"/>
    </location>
</feature>
<feature type="domain" description="Peptidase C3" evidence="24">
    <location>
        <begin position="2170"/>
        <end position="2380"/>
    </location>
</feature>
<evidence type="ECO:0000256" key="6">
    <source>
        <dbReference type="ARBA" id="ARBA00022553"/>
    </source>
</evidence>
<dbReference type="GO" id="GO:0003723">
    <property type="term" value="F:RNA binding"/>
    <property type="evidence" value="ECO:0007669"/>
    <property type="project" value="InterPro"/>
</dbReference>
<evidence type="ECO:0000259" key="21">
    <source>
        <dbReference type="PROSITE" id="PS50157"/>
    </source>
</evidence>
<keyword evidence="6" id="KW-0597">Phosphoprotein</keyword>
<keyword evidence="7" id="KW-0645">Protease</keyword>
<dbReference type="GO" id="GO:0044423">
    <property type="term" value="C:virion component"/>
    <property type="evidence" value="ECO:0007669"/>
    <property type="project" value="UniProtKB-KW"/>
</dbReference>
<dbReference type="PROSITE" id="PS50507">
    <property type="entry name" value="RDRP_SSRNA_POS"/>
    <property type="match status" value="1"/>
</dbReference>
<evidence type="ECO:0000256" key="15">
    <source>
        <dbReference type="ARBA" id="ARBA00022844"/>
    </source>
</evidence>
<reference evidence="25" key="1">
    <citation type="journal article" date="2023" name="Nat. Commun.">
        <title>Virus diversity, wildlife-domestic animal circulation and potential zoonotic viruses of small mammals, pangolins and zoo animals.</title>
        <authorList>
            <person name="Cui X."/>
            <person name="Fan K."/>
            <person name="Liang X."/>
            <person name="Gong W."/>
            <person name="Chen W."/>
            <person name="He B."/>
            <person name="Chen X."/>
            <person name="Wang H."/>
            <person name="Wang X."/>
            <person name="Zhang P."/>
            <person name="Lu X."/>
            <person name="Chen R."/>
            <person name="Lin K."/>
            <person name="Liu J."/>
            <person name="Zhai J."/>
            <person name="Liu D.X."/>
            <person name="Shan F."/>
            <person name="Li Y."/>
            <person name="Chen R.A."/>
            <person name="Meng H."/>
            <person name="Li X."/>
            <person name="Mi S."/>
            <person name="Jiang J."/>
            <person name="Zhou N."/>
            <person name="Chen Z."/>
            <person name="Zou J.-J."/>
            <person name="Ge D."/>
            <person name="Yang Q."/>
            <person name="He K."/>
            <person name="Chen T."/>
            <person name="Wu Y.-J."/>
            <person name="Lu H."/>
            <person name="Irwin D.M."/>
            <person name="Shen X."/>
            <person name="Hu Y."/>
            <person name="Lu X."/>
            <person name="Ding C."/>
            <person name="Guan Y."/>
            <person name="Tu C."/>
            <person name="Shen Y."/>
        </authorList>
    </citation>
    <scope>NUCLEOTIDE SEQUENCE</scope>
    <source>
        <strain evidence="25">SC/C4-29.18b/2021</strain>
    </source>
</reference>
<evidence type="ECO:0000256" key="5">
    <source>
        <dbReference type="ARBA" id="ARBA00022520"/>
    </source>
</evidence>
<organism evidence="25">
    <name type="scientific">Insectivora picornavirus</name>
    <dbReference type="NCBI Taxonomy" id="3039002"/>
    <lineage>
        <taxon>Viruses</taxon>
        <taxon>Riboviria</taxon>
        <taxon>Orthornavirae</taxon>
        <taxon>Pisuviricota</taxon>
        <taxon>Pisoniviricetes</taxon>
        <taxon>Picornavirales</taxon>
        <taxon>Picornaviridae</taxon>
    </lineage>
</organism>
<evidence type="ECO:0000256" key="3">
    <source>
        <dbReference type="ARBA" id="ARBA00004551"/>
    </source>
</evidence>
<dbReference type="PROSITE" id="PS50157">
    <property type="entry name" value="ZINC_FINGER_C2H2_2"/>
    <property type="match status" value="1"/>
</dbReference>
<evidence type="ECO:0000313" key="25">
    <source>
        <dbReference type="EMBL" id="WFG77338.1"/>
    </source>
</evidence>
<keyword evidence="10" id="KW-0547">Nucleotide-binding</keyword>
<dbReference type="InterPro" id="IPR000605">
    <property type="entry name" value="Helicase_SF3_ssDNA/RNA_vir"/>
</dbReference>
<evidence type="ECO:0000256" key="12">
    <source>
        <dbReference type="ARBA" id="ARBA00022806"/>
    </source>
</evidence>
<keyword evidence="16" id="KW-1043">Host membrane</keyword>
<dbReference type="GO" id="GO:0030430">
    <property type="term" value="C:host cell cytoplasm"/>
    <property type="evidence" value="ECO:0007669"/>
    <property type="project" value="UniProtKB-SubCell"/>
</dbReference>
<keyword evidence="11" id="KW-0378">Hydrolase</keyword>
<dbReference type="GO" id="GO:0008270">
    <property type="term" value="F:zinc ion binding"/>
    <property type="evidence" value="ECO:0007669"/>
    <property type="project" value="UniProtKB-KW"/>
</dbReference>
<keyword evidence="15" id="KW-0946">Virion</keyword>
<dbReference type="InterPro" id="IPR044067">
    <property type="entry name" value="PCV_3C_PRO"/>
</dbReference>
<keyword evidence="5" id="KW-0191">Covalent protein-RNA linkage</keyword>
<keyword evidence="13" id="KW-0788">Thiol protease</keyword>
<dbReference type="GO" id="GO:0006351">
    <property type="term" value="P:DNA-templated transcription"/>
    <property type="evidence" value="ECO:0007669"/>
    <property type="project" value="InterPro"/>
</dbReference>
<dbReference type="CDD" id="cd23169">
    <property type="entry name" value="ps-ssRNAv-Picornavirales"/>
    <property type="match status" value="1"/>
</dbReference>
<dbReference type="GO" id="GO:0004197">
    <property type="term" value="F:cysteine-type endopeptidase activity"/>
    <property type="evidence" value="ECO:0007669"/>
    <property type="project" value="InterPro"/>
</dbReference>
<keyword evidence="8" id="KW-0808">Transferase</keyword>
<evidence type="ECO:0000256" key="2">
    <source>
        <dbReference type="ARBA" id="ARBA00004328"/>
    </source>
</evidence>
<protein>
    <submittedName>
        <fullName evidence="25">Polyprotein</fullName>
    </submittedName>
</protein>
<dbReference type="PROSITE" id="PS51218">
    <property type="entry name" value="SF3_HELICASE_2"/>
    <property type="match status" value="1"/>
</dbReference>
<dbReference type="PROSITE" id="PS51874">
    <property type="entry name" value="PCV_3C_PRO"/>
    <property type="match status" value="1"/>
</dbReference>
<keyword evidence="19" id="KW-1035">Host cytoplasm</keyword>
<evidence type="ECO:0000256" key="4">
    <source>
        <dbReference type="ARBA" id="ARBA00022484"/>
    </source>
</evidence>
<evidence type="ECO:0000256" key="1">
    <source>
        <dbReference type="ARBA" id="ARBA00004192"/>
    </source>
</evidence>
<keyword evidence="18" id="KW-0472">Membrane</keyword>
<dbReference type="InterPro" id="IPR014759">
    <property type="entry name" value="Helicase_SF3_ssRNA_vir"/>
</dbReference>
<dbReference type="Pfam" id="PF00548">
    <property type="entry name" value="Peptidase_C3"/>
    <property type="match status" value="1"/>
</dbReference>
<dbReference type="PROSITE" id="PS00028">
    <property type="entry name" value="ZINC_FINGER_C2H2_1"/>
    <property type="match status" value="1"/>
</dbReference>
<evidence type="ECO:0000256" key="14">
    <source>
        <dbReference type="ARBA" id="ARBA00022840"/>
    </source>
</evidence>
<dbReference type="InterPro" id="IPR007094">
    <property type="entry name" value="RNA-dir_pol_PSvirus"/>
</dbReference>
<proteinExistence type="predicted"/>
<dbReference type="GO" id="GO:0006508">
    <property type="term" value="P:proteolysis"/>
    <property type="evidence" value="ECO:0007669"/>
    <property type="project" value="UniProtKB-KW"/>
</dbReference>
<keyword evidence="20" id="KW-0862">Zinc</keyword>
<dbReference type="GO" id="GO:0033644">
    <property type="term" value="C:host cell membrane"/>
    <property type="evidence" value="ECO:0007669"/>
    <property type="project" value="UniProtKB-SubCell"/>
</dbReference>
<keyword evidence="20" id="KW-0479">Metal-binding</keyword>
<name>A0AAT9TXX8_9PICO</name>
<comment type="subcellular location">
    <subcellularLocation>
        <location evidence="1">Host cytoplasm</location>
    </subcellularLocation>
    <subcellularLocation>
        <location evidence="3">Host membrane</location>
    </subcellularLocation>
    <subcellularLocation>
        <location evidence="2">Virion</location>
    </subcellularLocation>
</comment>
<dbReference type="InterPro" id="IPR043502">
    <property type="entry name" value="DNA/RNA_pol_sf"/>
</dbReference>
<sequence length="2957" mass="339877">MIEDVRYTKTQNSIILSKTNMNNKKQQLNNNTWIDPRKNKSNKIKSFFELENNKKWKTIVPKRLHSIVESIYRKKITMTGPFPRIFYGQDLDVYYFLNGTGGINEELFDLYQWFRHPDPDYKYFKAKILRAIRLYQKTESFTPEEAFQREYRNRQSSIEEYFGYSIDRVCQAPWPCYCPKFKINGILYFIPPWMEYTLEEAKKIQKDKVVFPRMPYIDFVTGRRIKRGRAFIIQGERKEELYALPHSYYGVSWGDDGELAYSYDADRFNLSRASFQSKFSDYAINRQTDDMEYIDEELRDATDPDGIKKFQEEYWAPNISKYFDSMSFRDAFQYSDPTDYESPKEFHFINRGELPKAQSKQLDNWAALQDDSETLKSEEINKSDPLPVKSILKKEKKITDTKSDPLHKGDKILKKNTVIDASDTDSEKLQRRTIFNFKKDPKVRDFFKRESQNLGVSSYKELYDYLITVYGEPKLPEDTSIDLTIENSELPTLSDDQISLYSQESASNDDPTIEEQVLELEFDEEDAEVRQDTPSTIVLEGDLPPLAPPVDESIEIVDEAKDSHEPLMDMSGMKVARIFLQHSHQCVSDTQEILDIAKDVPTEIEEGQAKIIELPCVCQVPLKQKTTPGRSNNCLLYALLQGKYHVSMAGFDNDLNPYRKAIERWTNKHYPKATGLDFTLNAMLSQNEMKYAAEFFKISVCFHYFKNGREYMHLMYNTQYENAQIVHVRLENYHYSTLELTKPKIQVPLEMRDAFVISQFPDTIAMLDDSDDQSLMSKAFEEAKDDIDQMQTSITESLLDEDERNQDVRLYSARQIQSISELIIQAEQKFKNVDANKLKEMKITAPESWERMAITSNTGYSIQLIADPMFTKHASFRDMLYDQSEKRYLSLYHFLRLNRAKRYYNRMRELYGIPNWIFTIIFPGNVKGSAKYANDERCEFCCRSFHQDCQWHSVIPNEDYDQAFVDKLIQRRKALAHALKPEYDNACFWISLQPEVNSQRFQMYQRYGGFAKLNDLPENTLVKAQSTIHSCTKCDKIYRFNIQYQNHLHNDHNVPIKSSSMDNVHNCTECNVQFMDQKSLEEHHIKAHTSDEATSNLTINRKRIPRRKQQVDMSTDTDELVEKINAASDSAHKTAEPQEFMHFQCPSCQVRVYGPRAYHDHIQRCVPKMPMPNPTKDKSGLMAKIMEFIKSQLNMIMEAMVSVWNSFKGCAKRFRRIIVNIAIALVHLVMNPNPLTISTFVITLTNELASEVSDAEMKYVDSVKSSLTQVITSRTCAAAQAMPSQADDQAVAEESYTTSMLHILGALLPWAKPNAMLLKARQAKIESMVRSMSHIKDFGKWILEWLKKLWAMIQVYFFGASLEDYKHVLSTLDADEVHKWIQEVHAFEMRIDTVGGLESIVANMVNDASLHLKLYEMRDKGLKYAETLVRLKDADQRQLYQMVNQTNSKIQKWVDRITPRLLKQIPKHSPFCVYIWGDPGVGKSVMVDPMASFFSSLTSRKYDPVVDKFCKSPTAEFWEGYNQQRVVVFDDMLQAKDQEMNIREVGGIIHAASRAACHLNMATLEDKSSSYFTSEFIFITSNVAPTKEVIEAYVESFGAFARRFDMVLRARRGSEPANSAVFDPSIYQFQIQRWQQYSCKDSKGNEGEFKNVTNPYIGGEVFTWDHLLGVATKFYAEKVKKEHELDKMKNVSFASPVLNKYFKDTVGESLREAFPKIYEEEIIPEPDQEKGGSGEVVDKDQTIIFALEQMDFKKCPACTCKFEAYTRRQRFADWIQHNIAMVSSKFLALQHVSAMLTVRGFFLETKTTLKDFIKQEQGQEGLSDVHLKVLEECNWSHNIYSPPGCPFTFAALEEGEFYEAQAYVLDFVMAHDIKESYTKWFFMSPIRTLNAARQKIASKLGFIDDWKNAPRKVVGIAERVAEHTKEEVTKAVESLKKSHDTIANAVVIGTVIMLLVAGLTMAMHYSKKSKFLDSLLEDAKTKQSIMQPEVVISTIESAEEENTQEGWGGSGSNMTKTAAKKMRQMVKAHNRIIKALVEQGVIRGKIEASDGDEVFIEEGQDICLNVISNGITFIPSSFGDYKFRRCPLGQIPQVSISRRTINNESEVLIEDITGVKSVARFALKVPQNEIQQMLQDHFSRAAESKQDREDLVRYLSISQNGLPRAQASMDPNANQCMISAIRSIFVVWNLNNTRRVNGFFIKGNTMVVPRHLFDCDEDIPRTTLLISTTQIGGIEIFVGKCKYIVLPEKDMVIISHTTTAIPFRPNLVEKFIRTYDDFSDGDNGYLLVPVAPKPHSRIEVVRQLEVRNITFNQQVSYVGASTTQLFTTTGSVSYSADTEVGDCGGLLFRMNPSEPKKIMGFHVAGSTHGGYASLTPLEMWERRLQEIPQAQYAAEDLLEQLPYEQNIFDMKVQKEGNNFEFQVNTRMAVLGLPEPRDLPSAPRQTRIVASPIQGMLQPPLSKPAHLRPFINSQGKEIDPLRLALSKLEADQIILPQDVVDLAIEAMRASYSALPFKPEMYGNKGLLTKHEAINGISGHKWIRPMNMKTSPGYPFCLAGGKEVCLEDLDNGEKKMRDYFEKMVDRRIAAGLKGQALPALVIDCMKDERLPNDKVDAGKVRIFNIKPMDANVVSRIYFLKFLAHMMDNHVIGEVSVGLNPHGQNWKALYRRLKASGDHWLAGDYSAWDKRVPYQCAIGALGVVEDFYRRFPDYCEEHQVIRKVLVDQDFAGVRLAIGEQSVMYQVHQSMPSGTPLTAVYNSLVNALLYRVIFILLMTEKAGWSKVKAANAYKTHVHFVAYGDDHIVRVSDIVFPYFNMVTISQKMKEFGIGYTAPDKSDKMPMELRDEELTYLKRSFVERYNGDMDAPMRLESVIDILSWVHSSGKSQREINEALKMAARSTFIELSHHTGEEYFEWYSKILTAMIQKGIQPDVLSYEEARRIRQEESFSYETLLDFWQ</sequence>
<evidence type="ECO:0000256" key="18">
    <source>
        <dbReference type="ARBA" id="ARBA00023136"/>
    </source>
</evidence>
<dbReference type="GO" id="GO:0005524">
    <property type="term" value="F:ATP binding"/>
    <property type="evidence" value="ECO:0007669"/>
    <property type="project" value="UniProtKB-KW"/>
</dbReference>
<dbReference type="GO" id="GO:0039694">
    <property type="term" value="P:viral RNA genome replication"/>
    <property type="evidence" value="ECO:0007669"/>
    <property type="project" value="InterPro"/>
</dbReference>
<evidence type="ECO:0000259" key="24">
    <source>
        <dbReference type="PROSITE" id="PS51874"/>
    </source>
</evidence>
<evidence type="ECO:0000256" key="8">
    <source>
        <dbReference type="ARBA" id="ARBA00022679"/>
    </source>
</evidence>
<dbReference type="InterPro" id="IPR043128">
    <property type="entry name" value="Rev_trsase/Diguanyl_cyclase"/>
</dbReference>
<evidence type="ECO:0000256" key="7">
    <source>
        <dbReference type="ARBA" id="ARBA00022670"/>
    </source>
</evidence>
<evidence type="ECO:0000256" key="16">
    <source>
        <dbReference type="ARBA" id="ARBA00022870"/>
    </source>
</evidence>
<evidence type="ECO:0000256" key="13">
    <source>
        <dbReference type="ARBA" id="ARBA00022807"/>
    </source>
</evidence>
<dbReference type="Gene3D" id="3.30.70.270">
    <property type="match status" value="1"/>
</dbReference>
<keyword evidence="9" id="KW-0548">Nucleotidyltransferase</keyword>
<keyword evidence="17" id="KW-0693">Viral RNA replication</keyword>
<dbReference type="SMART" id="SM00355">
    <property type="entry name" value="ZnF_C2H2"/>
    <property type="match status" value="3"/>
</dbReference>
<dbReference type="SUPFAM" id="SSF56672">
    <property type="entry name" value="DNA/RNA polymerases"/>
    <property type="match status" value="1"/>
</dbReference>
<dbReference type="InterPro" id="IPR013087">
    <property type="entry name" value="Znf_C2H2_type"/>
</dbReference>
<dbReference type="InterPro" id="IPR000199">
    <property type="entry name" value="Peptidase_C3A/C3B_picornavir"/>
</dbReference>
<dbReference type="GO" id="GO:0003724">
    <property type="term" value="F:RNA helicase activity"/>
    <property type="evidence" value="ECO:0007669"/>
    <property type="project" value="InterPro"/>
</dbReference>
<dbReference type="EMBL" id="OQ363750">
    <property type="protein sequence ID" value="WFG77338.1"/>
    <property type="molecule type" value="Genomic_RNA"/>
</dbReference>
<evidence type="ECO:0000259" key="23">
    <source>
        <dbReference type="PROSITE" id="PS51218"/>
    </source>
</evidence>
<feature type="domain" description="RdRp catalytic" evidence="22">
    <location>
        <begin position="2675"/>
        <end position="2814"/>
    </location>
</feature>
<dbReference type="Pfam" id="PF00680">
    <property type="entry name" value="RdRP_1"/>
    <property type="match status" value="1"/>
</dbReference>
<dbReference type="InterPro" id="IPR009003">
    <property type="entry name" value="Peptidase_S1_PA"/>
</dbReference>
<dbReference type="InterPro" id="IPR043504">
    <property type="entry name" value="Peptidase_S1_PA_chymotrypsin"/>
</dbReference>
<dbReference type="InterPro" id="IPR001205">
    <property type="entry name" value="RNA-dir_pol_C"/>
</dbReference>